<dbReference type="InterPro" id="IPR001190">
    <property type="entry name" value="SRCR"/>
</dbReference>
<dbReference type="GO" id="GO:0016020">
    <property type="term" value="C:membrane"/>
    <property type="evidence" value="ECO:0007669"/>
    <property type="project" value="InterPro"/>
</dbReference>
<comment type="caution">
    <text evidence="7">The sequence shown here is derived from an EMBL/GenBank/DDBJ whole genome shotgun (WGS) entry which is preliminary data.</text>
</comment>
<keyword evidence="5" id="KW-0732">Signal</keyword>
<keyword evidence="8" id="KW-1185">Reference proteome</keyword>
<dbReference type="PROSITE" id="PS50287">
    <property type="entry name" value="SRCR_2"/>
    <property type="match status" value="1"/>
</dbReference>
<accession>A0A9Q1BME7</accession>
<dbReference type="Proteomes" id="UP001152320">
    <property type="component" value="Chromosome 14"/>
</dbReference>
<feature type="compositionally biased region" description="Basic and acidic residues" evidence="3">
    <location>
        <begin position="201"/>
        <end position="221"/>
    </location>
</feature>
<dbReference type="AlphaFoldDB" id="A0A9Q1BME7"/>
<dbReference type="FunFam" id="3.10.250.10:FF:000009">
    <property type="entry name" value="WC1"/>
    <property type="match status" value="1"/>
</dbReference>
<dbReference type="InterPro" id="IPR036772">
    <property type="entry name" value="SRCR-like_dom_sf"/>
</dbReference>
<dbReference type="EMBL" id="JAIZAY010000014">
    <property type="protein sequence ID" value="KAJ8029273.1"/>
    <property type="molecule type" value="Genomic_DNA"/>
</dbReference>
<protein>
    <recommendedName>
        <fullName evidence="6">SRCR domain-containing protein</fullName>
    </recommendedName>
</protein>
<dbReference type="PANTHER" id="PTHR48071">
    <property type="entry name" value="SRCR DOMAIN-CONTAINING PROTEIN"/>
    <property type="match status" value="1"/>
</dbReference>
<gene>
    <name evidence="7" type="ORF">HOLleu_28628</name>
</gene>
<evidence type="ECO:0000256" key="3">
    <source>
        <dbReference type="SAM" id="MobiDB-lite"/>
    </source>
</evidence>
<keyword evidence="4" id="KW-0472">Membrane</keyword>
<feature type="chain" id="PRO_5040413069" description="SRCR domain-containing protein" evidence="5">
    <location>
        <begin position="28"/>
        <end position="273"/>
    </location>
</feature>
<name>A0A9Q1BME7_HOLLE</name>
<feature type="region of interest" description="Disordered" evidence="3">
    <location>
        <begin position="201"/>
        <end position="224"/>
    </location>
</feature>
<evidence type="ECO:0000259" key="6">
    <source>
        <dbReference type="PROSITE" id="PS50287"/>
    </source>
</evidence>
<dbReference type="SMART" id="SM00202">
    <property type="entry name" value="SR"/>
    <property type="match status" value="1"/>
</dbReference>
<feature type="disulfide bond" evidence="2">
    <location>
        <begin position="100"/>
        <end position="110"/>
    </location>
</feature>
<evidence type="ECO:0000256" key="1">
    <source>
        <dbReference type="ARBA" id="ARBA00023157"/>
    </source>
</evidence>
<evidence type="ECO:0000256" key="4">
    <source>
        <dbReference type="SAM" id="Phobius"/>
    </source>
</evidence>
<keyword evidence="4" id="KW-0812">Transmembrane</keyword>
<keyword evidence="4" id="KW-1133">Transmembrane helix</keyword>
<dbReference type="PANTHER" id="PTHR48071:SF18">
    <property type="entry name" value="DELETED IN MALIGNANT BRAIN TUMORS 1 PROTEIN-RELATED"/>
    <property type="match status" value="1"/>
</dbReference>
<dbReference type="OrthoDB" id="536948at2759"/>
<keyword evidence="1 2" id="KW-1015">Disulfide bond</keyword>
<proteinExistence type="predicted"/>
<feature type="domain" description="SRCR" evidence="6">
    <location>
        <begin position="33"/>
        <end position="141"/>
    </location>
</feature>
<organism evidence="7 8">
    <name type="scientific">Holothuria leucospilota</name>
    <name type="common">Black long sea cucumber</name>
    <name type="synonym">Mertensiothuria leucospilota</name>
    <dbReference type="NCBI Taxonomy" id="206669"/>
    <lineage>
        <taxon>Eukaryota</taxon>
        <taxon>Metazoa</taxon>
        <taxon>Echinodermata</taxon>
        <taxon>Eleutherozoa</taxon>
        <taxon>Echinozoa</taxon>
        <taxon>Holothuroidea</taxon>
        <taxon>Aspidochirotacea</taxon>
        <taxon>Aspidochirotida</taxon>
        <taxon>Holothuriidae</taxon>
        <taxon>Holothuria</taxon>
    </lineage>
</organism>
<dbReference type="SUPFAM" id="SSF56487">
    <property type="entry name" value="SRCR-like"/>
    <property type="match status" value="1"/>
</dbReference>
<feature type="signal peptide" evidence="5">
    <location>
        <begin position="1"/>
        <end position="27"/>
    </location>
</feature>
<reference evidence="7" key="1">
    <citation type="submission" date="2021-10" db="EMBL/GenBank/DDBJ databases">
        <title>Tropical sea cucumber genome reveals ecological adaptation and Cuvierian tubules defense mechanism.</title>
        <authorList>
            <person name="Chen T."/>
        </authorList>
    </citation>
    <scope>NUCLEOTIDE SEQUENCE</scope>
    <source>
        <strain evidence="7">Nanhai2018</strain>
        <tissue evidence="7">Muscle</tissue>
    </source>
</reference>
<dbReference type="Pfam" id="PF00530">
    <property type="entry name" value="SRCR"/>
    <property type="match status" value="1"/>
</dbReference>
<sequence length="273" mass="30021">MATLKKEMSCIVCLLFSSYLLFGVSEAEKEWTIRLAGGKMACEGRVEVFRHGTWGTISNRDWDTKHAGVVCRQLGCGGEASVTIPSKFGGGDGPVWQVVCTGEERSIDACEASQMAPLDTSYSVASADFWDHDSDAGIRCHVETMDSLNPKGLTRNDYHTMLLTDAVIFAVLLVLLIILIVSGVFAYRRFSHKLTTTSKQSEVKVSHKELPKTPSKEDEKTGVPSLYCKELMVTSPSTSSKIEDKGTKDTEFELKQVRGGKVEEEEGVYITCD</sequence>
<comment type="caution">
    <text evidence="2">Lacks conserved residue(s) required for the propagation of feature annotation.</text>
</comment>
<evidence type="ECO:0000256" key="5">
    <source>
        <dbReference type="SAM" id="SignalP"/>
    </source>
</evidence>
<evidence type="ECO:0000313" key="8">
    <source>
        <dbReference type="Proteomes" id="UP001152320"/>
    </source>
</evidence>
<dbReference type="Gene3D" id="3.10.250.10">
    <property type="entry name" value="SRCR-like domain"/>
    <property type="match status" value="1"/>
</dbReference>
<dbReference type="PRINTS" id="PR00258">
    <property type="entry name" value="SPERACTRCPTR"/>
</dbReference>
<evidence type="ECO:0000256" key="2">
    <source>
        <dbReference type="PROSITE-ProRule" id="PRU00196"/>
    </source>
</evidence>
<feature type="transmembrane region" description="Helical" evidence="4">
    <location>
        <begin position="166"/>
        <end position="187"/>
    </location>
</feature>
<evidence type="ECO:0000313" key="7">
    <source>
        <dbReference type="EMBL" id="KAJ8029273.1"/>
    </source>
</evidence>